<accession>A0ACC1HRT4</accession>
<protein>
    <submittedName>
        <fullName evidence="1">Uncharacterized protein</fullName>
    </submittedName>
</protein>
<dbReference type="EMBL" id="JAMZIH010001719">
    <property type="protein sequence ID" value="KAJ1677952.1"/>
    <property type="molecule type" value="Genomic_DNA"/>
</dbReference>
<sequence>MATSNSESKKIESVVTPGASSHELDSDKVDGYAQSGVQQMEAITSLTVAGIWVIYFVDTIQQGTTSALTPHVTSDFRMHSLTAATGIMSSLIGGISKLTLAKILDVWGRPQGYALSIVICTIGIIMMATCQNVEAYAAAQVFYWVGYNGLNYTMSIFIADTSSLRNRSLMFAYATSPYLITTWISGYITESILAGPGFRWGFGIFAIVTPIVTLPLCILFFYYMLKAKKLGVIPRRDSGRTTAQSIWYYVVQFDALGLLLSSAGMALFLLPFSLYSYQSEGWRSSLVICMIIFGGILLCLFVIWEKWFAPVKMLPWHLLTDRNVLCACILSATLFTSFYIWDSYFYSFLQVVNGLSIVHATYVSNIYTVGSTLFAVVTGVFIRYNGHFKWVALGFGMPFTILGISLMIKFRQPDTNIGYICMCQVFIAAAGGTLVICEQLAAMAAVGHQYVTM</sequence>
<proteinExistence type="predicted"/>
<organism evidence="1 2">
    <name type="scientific">Spiromyces aspiralis</name>
    <dbReference type="NCBI Taxonomy" id="68401"/>
    <lineage>
        <taxon>Eukaryota</taxon>
        <taxon>Fungi</taxon>
        <taxon>Fungi incertae sedis</taxon>
        <taxon>Zoopagomycota</taxon>
        <taxon>Kickxellomycotina</taxon>
        <taxon>Kickxellomycetes</taxon>
        <taxon>Kickxellales</taxon>
        <taxon>Kickxellaceae</taxon>
        <taxon>Spiromyces</taxon>
    </lineage>
</organism>
<evidence type="ECO:0000313" key="1">
    <source>
        <dbReference type="EMBL" id="KAJ1677952.1"/>
    </source>
</evidence>
<feature type="non-terminal residue" evidence="1">
    <location>
        <position position="453"/>
    </location>
</feature>
<name>A0ACC1HRT4_9FUNG</name>
<comment type="caution">
    <text evidence="1">The sequence shown here is derived from an EMBL/GenBank/DDBJ whole genome shotgun (WGS) entry which is preliminary data.</text>
</comment>
<keyword evidence="2" id="KW-1185">Reference proteome</keyword>
<gene>
    <name evidence="1" type="ORF">EV182_005093</name>
</gene>
<reference evidence="1" key="1">
    <citation type="submission" date="2022-06" db="EMBL/GenBank/DDBJ databases">
        <title>Phylogenomic reconstructions and comparative analyses of Kickxellomycotina fungi.</title>
        <authorList>
            <person name="Reynolds N.K."/>
            <person name="Stajich J.E."/>
            <person name="Barry K."/>
            <person name="Grigoriev I.V."/>
            <person name="Crous P."/>
            <person name="Smith M.E."/>
        </authorList>
    </citation>
    <scope>NUCLEOTIDE SEQUENCE</scope>
    <source>
        <strain evidence="1">RSA 2271</strain>
    </source>
</reference>
<evidence type="ECO:0000313" key="2">
    <source>
        <dbReference type="Proteomes" id="UP001145114"/>
    </source>
</evidence>
<dbReference type="Proteomes" id="UP001145114">
    <property type="component" value="Unassembled WGS sequence"/>
</dbReference>